<accession>A0AAV1K0J1</accession>
<dbReference type="EMBL" id="CAVLEF010000279">
    <property type="protein sequence ID" value="CAK1554568.1"/>
    <property type="molecule type" value="Genomic_DNA"/>
</dbReference>
<evidence type="ECO:0000313" key="3">
    <source>
        <dbReference type="Proteomes" id="UP001497472"/>
    </source>
</evidence>
<sequence length="81" mass="8823">MCGVAIVGSGATGPWLPRANGEFLREGENMRELEVCSGVRSVEGGTRERGRLKITSVFRSPPAPANRRSRSGRAPRLRTTR</sequence>
<keyword evidence="3" id="KW-1185">Reference proteome</keyword>
<evidence type="ECO:0000313" key="2">
    <source>
        <dbReference type="EMBL" id="CAK1554568.1"/>
    </source>
</evidence>
<comment type="caution">
    <text evidence="2">The sequence shown here is derived from an EMBL/GenBank/DDBJ whole genome shotgun (WGS) entry which is preliminary data.</text>
</comment>
<reference evidence="2 3" key="1">
    <citation type="submission" date="2023-11" db="EMBL/GenBank/DDBJ databases">
        <authorList>
            <person name="Okamura Y."/>
        </authorList>
    </citation>
    <scope>NUCLEOTIDE SEQUENCE [LARGE SCALE GENOMIC DNA]</scope>
</reference>
<organism evidence="2 3">
    <name type="scientific">Leptosia nina</name>
    <dbReference type="NCBI Taxonomy" id="320188"/>
    <lineage>
        <taxon>Eukaryota</taxon>
        <taxon>Metazoa</taxon>
        <taxon>Ecdysozoa</taxon>
        <taxon>Arthropoda</taxon>
        <taxon>Hexapoda</taxon>
        <taxon>Insecta</taxon>
        <taxon>Pterygota</taxon>
        <taxon>Neoptera</taxon>
        <taxon>Endopterygota</taxon>
        <taxon>Lepidoptera</taxon>
        <taxon>Glossata</taxon>
        <taxon>Ditrysia</taxon>
        <taxon>Papilionoidea</taxon>
        <taxon>Pieridae</taxon>
        <taxon>Pierinae</taxon>
        <taxon>Leptosia</taxon>
    </lineage>
</organism>
<evidence type="ECO:0000256" key="1">
    <source>
        <dbReference type="SAM" id="MobiDB-lite"/>
    </source>
</evidence>
<dbReference type="AlphaFoldDB" id="A0AAV1K0J1"/>
<name>A0AAV1K0J1_9NEOP</name>
<feature type="region of interest" description="Disordered" evidence="1">
    <location>
        <begin position="46"/>
        <end position="81"/>
    </location>
</feature>
<protein>
    <submittedName>
        <fullName evidence="2">Uncharacterized protein</fullName>
    </submittedName>
</protein>
<dbReference type="Proteomes" id="UP001497472">
    <property type="component" value="Unassembled WGS sequence"/>
</dbReference>
<gene>
    <name evidence="2" type="ORF">LNINA_LOCUS13474</name>
</gene>
<feature type="compositionally biased region" description="Basic residues" evidence="1">
    <location>
        <begin position="67"/>
        <end position="81"/>
    </location>
</feature>
<proteinExistence type="predicted"/>